<dbReference type="RefSeq" id="WP_027292514.1">
    <property type="nucleotide sequence ID" value="NZ_CABMJZ010000140.1"/>
</dbReference>
<protein>
    <recommendedName>
        <fullName evidence="1">Mor transcription activator domain-containing protein</fullName>
    </recommendedName>
</protein>
<dbReference type="Proteomes" id="UP000306509">
    <property type="component" value="Unassembled WGS sequence"/>
</dbReference>
<evidence type="ECO:0000313" key="2">
    <source>
        <dbReference type="EMBL" id="TLD00023.1"/>
    </source>
</evidence>
<dbReference type="InterPro" id="IPR014875">
    <property type="entry name" value="Mor_transcription_activator"/>
</dbReference>
<dbReference type="EMBL" id="QGQD01000060">
    <property type="protein sequence ID" value="TLD00023.1"/>
    <property type="molecule type" value="Genomic_DNA"/>
</dbReference>
<dbReference type="SUPFAM" id="SSF46689">
    <property type="entry name" value="Homeodomain-like"/>
    <property type="match status" value="1"/>
</dbReference>
<organism evidence="2 3">
    <name type="scientific">Robinsoniella peoriensis</name>
    <dbReference type="NCBI Taxonomy" id="180332"/>
    <lineage>
        <taxon>Bacteria</taxon>
        <taxon>Bacillati</taxon>
        <taxon>Bacillota</taxon>
        <taxon>Clostridia</taxon>
        <taxon>Lachnospirales</taxon>
        <taxon>Lachnospiraceae</taxon>
        <taxon>Robinsoniella</taxon>
    </lineage>
</organism>
<accession>A0A4U8Q7C8</accession>
<proteinExistence type="predicted"/>
<gene>
    <name evidence="2" type="ORF">DSM106044_03113</name>
</gene>
<dbReference type="OrthoDB" id="9800398at2"/>
<dbReference type="NCBIfam" id="NF040785">
    <property type="entry name" value="CD3324_fam"/>
    <property type="match status" value="1"/>
</dbReference>
<reference evidence="2 3" key="1">
    <citation type="journal article" date="2019" name="Anaerobe">
        <title>Detection of Robinsoniella peoriensis in multiple bone samples of a trauma patient.</title>
        <authorList>
            <person name="Schrottner P."/>
            <person name="Hartwich K."/>
            <person name="Bunk B."/>
            <person name="Schober I."/>
            <person name="Helbig S."/>
            <person name="Rudolph W.W."/>
            <person name="Gunzer F."/>
        </authorList>
    </citation>
    <scope>NUCLEOTIDE SEQUENCE [LARGE SCALE GENOMIC DNA]</scope>
    <source>
        <strain evidence="2 3">DSM 106044</strain>
    </source>
</reference>
<name>A0A4U8Q7C8_9FIRM</name>
<feature type="domain" description="Mor transcription activator" evidence="1">
    <location>
        <begin position="11"/>
        <end position="91"/>
    </location>
</feature>
<dbReference type="InterPro" id="IPR049739">
    <property type="entry name" value="YraL-like"/>
</dbReference>
<comment type="caution">
    <text evidence="2">The sequence shown here is derived from an EMBL/GenBank/DDBJ whole genome shotgun (WGS) entry which is preliminary data.</text>
</comment>
<dbReference type="PANTHER" id="PTHR37812">
    <property type="entry name" value="MU-LIKE PROPHAGE FLUMU PROTEIN C"/>
    <property type="match status" value="1"/>
</dbReference>
<sequence>MSYIKATHILPPELVEQIQEYIDGEYIYIPRMSGNKKAWGERTYIREELESRNRQIYQDFLSGINKDDLAKKYFLSLKSIQRIIRQCLKNDSQNN</sequence>
<dbReference type="PANTHER" id="PTHR37812:SF1">
    <property type="entry name" value="MU-LIKE PROPHAGE FLUMU PROTEIN C"/>
    <property type="match status" value="1"/>
</dbReference>
<dbReference type="InterPro" id="IPR009057">
    <property type="entry name" value="Homeodomain-like_sf"/>
</dbReference>
<dbReference type="AlphaFoldDB" id="A0A4U8Q7C8"/>
<evidence type="ECO:0000313" key="3">
    <source>
        <dbReference type="Proteomes" id="UP000306509"/>
    </source>
</evidence>
<dbReference type="InterPro" id="IPR052411">
    <property type="entry name" value="c-mor_Regulatory_Protein"/>
</dbReference>
<dbReference type="Gene3D" id="1.10.10.60">
    <property type="entry name" value="Homeodomain-like"/>
    <property type="match status" value="1"/>
</dbReference>
<keyword evidence="3" id="KW-1185">Reference proteome</keyword>
<dbReference type="STRING" id="180332.GCA_000797495_03317"/>
<dbReference type="Pfam" id="PF08765">
    <property type="entry name" value="Mor"/>
    <property type="match status" value="1"/>
</dbReference>
<evidence type="ECO:0000259" key="1">
    <source>
        <dbReference type="Pfam" id="PF08765"/>
    </source>
</evidence>